<gene>
    <name evidence="3" type="ORF">SCD92_13585</name>
</gene>
<feature type="transmembrane region" description="Helical" evidence="1">
    <location>
        <begin position="6"/>
        <end position="27"/>
    </location>
</feature>
<feature type="domain" description="Potassium channel" evidence="2">
    <location>
        <begin position="63"/>
        <end position="130"/>
    </location>
</feature>
<evidence type="ECO:0000313" key="4">
    <source>
        <dbReference type="Proteomes" id="UP001273505"/>
    </source>
</evidence>
<dbReference type="EMBL" id="JAXAFO010000024">
    <property type="protein sequence ID" value="MDX6850399.1"/>
    <property type="molecule type" value="Genomic_DNA"/>
</dbReference>
<dbReference type="Proteomes" id="UP001273505">
    <property type="component" value="Unassembled WGS sequence"/>
</dbReference>
<protein>
    <submittedName>
        <fullName evidence="3">Ion channel</fullName>
    </submittedName>
</protein>
<dbReference type="RefSeq" id="WP_302720995.1">
    <property type="nucleotide sequence ID" value="NZ_JAULRU010000220.1"/>
</dbReference>
<keyword evidence="1" id="KW-1133">Transmembrane helix</keyword>
<keyword evidence="4" id="KW-1185">Reference proteome</keyword>
<evidence type="ECO:0000256" key="1">
    <source>
        <dbReference type="SAM" id="Phobius"/>
    </source>
</evidence>
<organism evidence="3 4">
    <name type="scientific">Gilvimarinus gilvus</name>
    <dbReference type="NCBI Taxonomy" id="3058038"/>
    <lineage>
        <taxon>Bacteria</taxon>
        <taxon>Pseudomonadati</taxon>
        <taxon>Pseudomonadota</taxon>
        <taxon>Gammaproteobacteria</taxon>
        <taxon>Cellvibrionales</taxon>
        <taxon>Cellvibrionaceae</taxon>
        <taxon>Gilvimarinus</taxon>
    </lineage>
</organism>
<dbReference type="Pfam" id="PF07885">
    <property type="entry name" value="Ion_trans_2"/>
    <property type="match status" value="1"/>
</dbReference>
<proteinExistence type="predicted"/>
<accession>A0ABU4S0G6</accession>
<keyword evidence="1" id="KW-0812">Transmembrane</keyword>
<dbReference type="SUPFAM" id="SSF81324">
    <property type="entry name" value="Voltage-gated potassium channels"/>
    <property type="match status" value="1"/>
</dbReference>
<comment type="caution">
    <text evidence="3">The sequence shown here is derived from an EMBL/GenBank/DDBJ whole genome shotgun (WGS) entry which is preliminary data.</text>
</comment>
<sequence length="143" mass="15397">MLVNFILGLAMMAFCLFLQGALVLFALHYSVKRMHKLHSAFGAAMRVTAGMMLILIVGNVAQVVAWGTLFFGLGEFASLPEAIYHSAVNFATLGYGDIVMSEAHKLLGPLEALNGALMIGVSTAALSRAFAEVLKEHMPEARR</sequence>
<name>A0ABU4S0G6_9GAMM</name>
<evidence type="ECO:0000259" key="2">
    <source>
        <dbReference type="Pfam" id="PF07885"/>
    </source>
</evidence>
<dbReference type="InterPro" id="IPR013099">
    <property type="entry name" value="K_chnl_dom"/>
</dbReference>
<dbReference type="Gene3D" id="1.10.287.70">
    <property type="match status" value="1"/>
</dbReference>
<keyword evidence="1" id="KW-0472">Membrane</keyword>
<evidence type="ECO:0000313" key="3">
    <source>
        <dbReference type="EMBL" id="MDX6850399.1"/>
    </source>
</evidence>
<feature type="transmembrane region" description="Helical" evidence="1">
    <location>
        <begin position="47"/>
        <end position="71"/>
    </location>
</feature>
<reference evidence="3 4" key="1">
    <citation type="submission" date="2023-11" db="EMBL/GenBank/DDBJ databases">
        <title>Gilvimarinus fulvus sp. nov., isolated from the surface of Kelp.</title>
        <authorList>
            <person name="Sun Y.Y."/>
            <person name="Gong Y."/>
            <person name="Du Z.J."/>
        </authorList>
    </citation>
    <scope>NUCLEOTIDE SEQUENCE [LARGE SCALE GENOMIC DNA]</scope>
    <source>
        <strain evidence="3 4">SDUM040013</strain>
    </source>
</reference>